<feature type="active site" evidence="3">
    <location>
        <position position="174"/>
    </location>
</feature>
<dbReference type="SUPFAM" id="SSF55909">
    <property type="entry name" value="Pentein"/>
    <property type="match status" value="1"/>
</dbReference>
<evidence type="ECO:0000256" key="4">
    <source>
        <dbReference type="NCBIfam" id="TIGR03241"/>
    </source>
</evidence>
<dbReference type="PANTHER" id="PTHR30420">
    <property type="entry name" value="N-SUCCINYLARGININE DIHYDROLASE"/>
    <property type="match status" value="1"/>
</dbReference>
<evidence type="ECO:0000313" key="6">
    <source>
        <dbReference type="Proteomes" id="UP001520878"/>
    </source>
</evidence>
<dbReference type="InterPro" id="IPR007079">
    <property type="entry name" value="SuccinylArg_d-Hdrlase_AstB"/>
</dbReference>
<keyword evidence="1 3" id="KW-0056">Arginine metabolism</keyword>
<dbReference type="PANTHER" id="PTHR30420:SF2">
    <property type="entry name" value="N-SUCCINYLARGININE DIHYDROLASE"/>
    <property type="match status" value="1"/>
</dbReference>
<comment type="subunit">
    <text evidence="3">Homodimer.</text>
</comment>
<dbReference type="Pfam" id="PF04996">
    <property type="entry name" value="AstB"/>
    <property type="match status" value="1"/>
</dbReference>
<evidence type="ECO:0000256" key="1">
    <source>
        <dbReference type="ARBA" id="ARBA00022503"/>
    </source>
</evidence>
<feature type="binding site" evidence="3">
    <location>
        <begin position="19"/>
        <end position="28"/>
    </location>
    <ligand>
        <name>substrate</name>
    </ligand>
</feature>
<sequence>MKQFEVNFDGLVGPTHNYAGLSFGNVASLSNANANSSPKQAAKQGLQKMKALHDMGMIQGVLAPQERPDIFTLRRLGFTGSDARVLEQAAAQAPEVFQACCSASSMWTANAATVSPSADTANGKVHFTPANLTNKFHRSLEPEVTGRILKGTFADEKYFDHHTHLPDNEHFGDEGAANHTRLCTDYGHAGVEMFVYGRYAFDGSKPAPKKYPARQTFEACQAIARLHGLSEENVVYVQQNPDVIDQGVFHNDVISVGNQNVLFYHEQAFLNTDAAFAEIQQKFGDHKLHFVRVDSADVSVQEAVKTYLFNTQILTLPNGEMAIIAPTECEESESVNRYLSNLVTQDTPIKQVHYFDVKQSMRNGGGPACLRLRVAMTESEVSAVNQNTLINDEQFARLNAWVDKHYRDALNVNDLRDPQLLVESRTALDELTQLLKIGSVYPFQQD</sequence>
<dbReference type="EC" id="3.5.3.23" evidence="3 4"/>
<organism evidence="5 6">
    <name type="scientific">Fluctibacter halophilus</name>
    <dbReference type="NCBI Taxonomy" id="226011"/>
    <lineage>
        <taxon>Bacteria</taxon>
        <taxon>Pseudomonadati</taxon>
        <taxon>Pseudomonadota</taxon>
        <taxon>Gammaproteobacteria</taxon>
        <taxon>Alteromonadales</taxon>
        <taxon>Alteromonadaceae</taxon>
        <taxon>Fluctibacter</taxon>
    </lineage>
</organism>
<dbReference type="RefSeq" id="WP_229158007.1">
    <property type="nucleotide sequence ID" value="NZ_JAJEWP010000001.1"/>
</dbReference>
<evidence type="ECO:0000256" key="2">
    <source>
        <dbReference type="ARBA" id="ARBA00022801"/>
    </source>
</evidence>
<dbReference type="NCBIfam" id="NF009789">
    <property type="entry name" value="PRK13281.1"/>
    <property type="match status" value="1"/>
</dbReference>
<feature type="binding site" evidence="3">
    <location>
        <begin position="137"/>
        <end position="138"/>
    </location>
    <ligand>
        <name>substrate</name>
    </ligand>
</feature>
<dbReference type="EMBL" id="JAJEWP010000001">
    <property type="protein sequence ID" value="MCC2615776.1"/>
    <property type="molecule type" value="Genomic_DNA"/>
</dbReference>
<comment type="function">
    <text evidence="3">Catalyzes the hydrolysis of N(2)-succinylarginine into N(2)-succinylornithine, ammonia and CO(2).</text>
</comment>
<dbReference type="HAMAP" id="MF_01172">
    <property type="entry name" value="AstB"/>
    <property type="match status" value="1"/>
</dbReference>
<feature type="binding site" evidence="3">
    <location>
        <position position="363"/>
    </location>
    <ligand>
        <name>substrate</name>
    </ligand>
</feature>
<proteinExistence type="inferred from homology"/>
<dbReference type="GO" id="GO:0009015">
    <property type="term" value="F:N-succinylarginine dihydrolase activity"/>
    <property type="evidence" value="ECO:0007669"/>
    <property type="project" value="UniProtKB-EC"/>
</dbReference>
<accession>A0ABS8G6Q5</accession>
<evidence type="ECO:0000256" key="3">
    <source>
        <dbReference type="HAMAP-Rule" id="MF_01172"/>
    </source>
</evidence>
<feature type="binding site" evidence="3">
    <location>
        <position position="214"/>
    </location>
    <ligand>
        <name>substrate</name>
    </ligand>
</feature>
<keyword evidence="6" id="KW-1185">Reference proteome</keyword>
<feature type="active site" description="Nucleophile" evidence="3">
    <location>
        <position position="369"/>
    </location>
</feature>
<keyword evidence="2 3" id="KW-0378">Hydrolase</keyword>
<comment type="pathway">
    <text evidence="3">Amino-acid degradation; L-arginine degradation via AST pathway; L-glutamate and succinate from L-arginine: step 2/5.</text>
</comment>
<gene>
    <name evidence="3 5" type="primary">astB</name>
    <name evidence="5" type="ORF">LJ739_05950</name>
</gene>
<comment type="catalytic activity">
    <reaction evidence="3">
        <text>N(2)-succinyl-L-arginine + 2 H2O + 2 H(+) = N(2)-succinyl-L-ornithine + 2 NH4(+) + CO2</text>
        <dbReference type="Rhea" id="RHEA:19533"/>
        <dbReference type="ChEBI" id="CHEBI:15377"/>
        <dbReference type="ChEBI" id="CHEBI:15378"/>
        <dbReference type="ChEBI" id="CHEBI:16526"/>
        <dbReference type="ChEBI" id="CHEBI:28938"/>
        <dbReference type="ChEBI" id="CHEBI:58241"/>
        <dbReference type="ChEBI" id="CHEBI:58514"/>
        <dbReference type="EC" id="3.5.3.23"/>
    </reaction>
</comment>
<dbReference type="Gene3D" id="3.75.10.20">
    <property type="entry name" value="Succinylarginine dihydrolase"/>
    <property type="match status" value="1"/>
</dbReference>
<comment type="caution">
    <text evidence="5">The sequence shown here is derived from an EMBL/GenBank/DDBJ whole genome shotgun (WGS) entry which is preliminary data.</text>
</comment>
<name>A0ABS8G6Q5_9ALTE</name>
<feature type="active site" evidence="3">
    <location>
        <position position="250"/>
    </location>
</feature>
<comment type="similarity">
    <text evidence="3">Belongs to the succinylarginine dihydrolase family.</text>
</comment>
<dbReference type="NCBIfam" id="TIGR03241">
    <property type="entry name" value="arg_catab_astB"/>
    <property type="match status" value="1"/>
</dbReference>
<protein>
    <recommendedName>
        <fullName evidence="3 4">N-succinylarginine dihydrolase</fullName>
        <ecNumber evidence="3 4">3.5.3.23</ecNumber>
    </recommendedName>
</protein>
<dbReference type="InterPro" id="IPR037031">
    <property type="entry name" value="AstB_sf"/>
</dbReference>
<dbReference type="Proteomes" id="UP001520878">
    <property type="component" value="Unassembled WGS sequence"/>
</dbReference>
<evidence type="ECO:0000313" key="5">
    <source>
        <dbReference type="EMBL" id="MCC2615776.1"/>
    </source>
</evidence>
<reference evidence="5 6" key="1">
    <citation type="submission" date="2021-10" db="EMBL/GenBank/DDBJ databases">
        <title>Draft genome of Aestuariibacter halophilus JC2043.</title>
        <authorList>
            <person name="Emsley S.A."/>
            <person name="Pfannmuller K.M."/>
            <person name="Ushijima B."/>
            <person name="Saw J.H."/>
            <person name="Videau P."/>
        </authorList>
    </citation>
    <scope>NUCLEOTIDE SEQUENCE [LARGE SCALE GENOMIC DNA]</scope>
    <source>
        <strain evidence="5 6">JC2043</strain>
    </source>
</reference>
<feature type="binding site" evidence="3">
    <location>
        <position position="110"/>
    </location>
    <ligand>
        <name>substrate</name>
    </ligand>
</feature>
<feature type="binding site" evidence="3">
    <location>
        <position position="252"/>
    </location>
    <ligand>
        <name>substrate</name>
    </ligand>
</feature>